<name>A0A239BUR6_9BACT</name>
<accession>A0A239BUR6</accession>
<dbReference type="Pfam" id="PF02457">
    <property type="entry name" value="DAC"/>
    <property type="match status" value="1"/>
</dbReference>
<dbReference type="Pfam" id="PF21749">
    <property type="entry name" value="DACND"/>
    <property type="match status" value="1"/>
</dbReference>
<proteinExistence type="predicted"/>
<dbReference type="InterPro" id="IPR036888">
    <property type="entry name" value="DNA_integrity_DisA_N_sf"/>
</dbReference>
<dbReference type="InterPro" id="IPR048552">
    <property type="entry name" value="DACND"/>
</dbReference>
<dbReference type="Gene3D" id="3.40.1700.10">
    <property type="entry name" value="DNA integrity scanning protein, DisA, N-terminal domain"/>
    <property type="match status" value="1"/>
</dbReference>
<feature type="domain" description="DAC" evidence="1">
    <location>
        <begin position="319"/>
        <end position="467"/>
    </location>
</feature>
<evidence type="ECO:0000259" key="1">
    <source>
        <dbReference type="PROSITE" id="PS51794"/>
    </source>
</evidence>
<reference evidence="2 3" key="1">
    <citation type="submission" date="2017-06" db="EMBL/GenBank/DDBJ databases">
        <authorList>
            <person name="Kim H.J."/>
            <person name="Triplett B.A."/>
        </authorList>
    </citation>
    <scope>NUCLEOTIDE SEQUENCE [LARGE SCALE GENOMIC DNA]</scope>
    <source>
        <strain evidence="2 3">DSM 13116</strain>
    </source>
</reference>
<keyword evidence="3" id="KW-1185">Reference proteome</keyword>
<dbReference type="AlphaFoldDB" id="A0A239BUR6"/>
<sequence length="484" mass="53419">MSLDRHHLLCLHTVYEGLRLGLCEFSGPSRAALVYADTPDEPLRVVDPQNLLRGHEPRLREYFLDSDEWRAGLPRPELVRFFDQYHARRLGLAGLVSLGGRSHTVAYQMWFTERHPDLCSPGPTRRWLELALRQFNTSLCSHEVVSLDATANMLQEMAPLAVRDYIVDERARAIGPDTRLHVFNILAAIIQISKTPEEGAWARGRLAFVEPSRLPKVHFLAKLPKSERPRLDHGKHVRKMLQSVERSRRLLVSDGESIIGMAQGGAGESGLSELPPGSLCAMFNGRHGLLSLDGGPVCSFSDGAFHSTNRRPNLVMLEEALLEWPLDDAQRGALFASVARLVTDAGEQKYGCALIIDPYTPLLSLSGHALETPMPLAGEERLALAAGLARVDGALHLSAARNQLCAFACLMDGPSFPGEDRSRGARYNSALRFTHSHPELIVVVVSSDRPVSVVQKGVDLSKPPVWPTIPSQLRPPPTLEEWLG</sequence>
<dbReference type="Proteomes" id="UP000198324">
    <property type="component" value="Unassembled WGS sequence"/>
</dbReference>
<dbReference type="Pfam" id="PF21750">
    <property type="entry name" value="DACNH"/>
    <property type="match status" value="1"/>
</dbReference>
<dbReference type="RefSeq" id="WP_089274979.1">
    <property type="nucleotide sequence ID" value="NZ_FZOC01000006.1"/>
</dbReference>
<evidence type="ECO:0000313" key="2">
    <source>
        <dbReference type="EMBL" id="SNS10913.1"/>
    </source>
</evidence>
<dbReference type="SUPFAM" id="SSF143597">
    <property type="entry name" value="YojJ-like"/>
    <property type="match status" value="1"/>
</dbReference>
<gene>
    <name evidence="2" type="ORF">SAMN04488503_2777</name>
</gene>
<dbReference type="InterPro" id="IPR003390">
    <property type="entry name" value="DNA_integrity_scan_DisA_N"/>
</dbReference>
<protein>
    <submittedName>
        <fullName evidence="2">DisA checkpoint controller nucleotide-binding</fullName>
    </submittedName>
</protein>
<dbReference type="OrthoDB" id="859517at2"/>
<evidence type="ECO:0000313" key="3">
    <source>
        <dbReference type="Proteomes" id="UP000198324"/>
    </source>
</evidence>
<dbReference type="InterPro" id="IPR048555">
    <property type="entry name" value="DACNH"/>
</dbReference>
<dbReference type="EMBL" id="FZOC01000006">
    <property type="protein sequence ID" value="SNS10913.1"/>
    <property type="molecule type" value="Genomic_DNA"/>
</dbReference>
<dbReference type="PROSITE" id="PS51794">
    <property type="entry name" value="DAC"/>
    <property type="match status" value="1"/>
</dbReference>
<organism evidence="2 3">
    <name type="scientific">Humidesulfovibrio mexicanus</name>
    <dbReference type="NCBI Taxonomy" id="147047"/>
    <lineage>
        <taxon>Bacteria</taxon>
        <taxon>Pseudomonadati</taxon>
        <taxon>Thermodesulfobacteriota</taxon>
        <taxon>Desulfovibrionia</taxon>
        <taxon>Desulfovibrionales</taxon>
        <taxon>Desulfovibrionaceae</taxon>
        <taxon>Humidesulfovibrio</taxon>
    </lineage>
</organism>